<organism evidence="18 19">
    <name type="scientific">Fukomys damarensis</name>
    <name type="common">Damaraland mole rat</name>
    <name type="synonym">Cryptomys damarensis</name>
    <dbReference type="NCBI Taxonomy" id="885580"/>
    <lineage>
        <taxon>Eukaryota</taxon>
        <taxon>Metazoa</taxon>
        <taxon>Chordata</taxon>
        <taxon>Craniata</taxon>
        <taxon>Vertebrata</taxon>
        <taxon>Euteleostomi</taxon>
        <taxon>Mammalia</taxon>
        <taxon>Eutheria</taxon>
        <taxon>Euarchontoglires</taxon>
        <taxon>Glires</taxon>
        <taxon>Rodentia</taxon>
        <taxon>Hystricomorpha</taxon>
        <taxon>Bathyergidae</taxon>
        <taxon>Fukomys</taxon>
    </lineage>
</organism>
<evidence type="ECO:0000256" key="13">
    <source>
        <dbReference type="ARBA" id="ARBA00031549"/>
    </source>
</evidence>
<evidence type="ECO:0000256" key="5">
    <source>
        <dbReference type="ARBA" id="ARBA00014200"/>
    </source>
</evidence>
<evidence type="ECO:0000256" key="3">
    <source>
        <dbReference type="ARBA" id="ARBA00010718"/>
    </source>
</evidence>
<dbReference type="Pfam" id="PF00194">
    <property type="entry name" value="Carb_anhydrase"/>
    <property type="match status" value="1"/>
</dbReference>
<keyword evidence="8" id="KW-0862">Zinc</keyword>
<evidence type="ECO:0000256" key="16">
    <source>
        <dbReference type="SAM" id="SignalP"/>
    </source>
</evidence>
<feature type="domain" description="Alpha-carbonic anhydrase" evidence="17">
    <location>
        <begin position="24"/>
        <end position="281"/>
    </location>
</feature>
<comment type="catalytic activity">
    <reaction evidence="15">
        <text>hydrogencarbonate + H(+) = CO2 + H2O</text>
        <dbReference type="Rhea" id="RHEA:10748"/>
        <dbReference type="ChEBI" id="CHEBI:15377"/>
        <dbReference type="ChEBI" id="CHEBI:15378"/>
        <dbReference type="ChEBI" id="CHEBI:16526"/>
        <dbReference type="ChEBI" id="CHEBI:17544"/>
        <dbReference type="EC" id="4.2.1.1"/>
    </reaction>
</comment>
<dbReference type="PANTHER" id="PTHR18952:SF110">
    <property type="entry name" value="CARBONIC ANHYDRASE 6"/>
    <property type="match status" value="1"/>
</dbReference>
<dbReference type="PANTHER" id="PTHR18952">
    <property type="entry name" value="CARBONIC ANHYDRASE"/>
    <property type="match status" value="1"/>
</dbReference>
<comment type="cofactor">
    <cofactor evidence="1">
        <name>Zn(2+)</name>
        <dbReference type="ChEBI" id="CHEBI:29105"/>
    </cofactor>
</comment>
<dbReference type="FunFam" id="3.10.200.10:FF:000003">
    <property type="entry name" value="Carbonic anhydrase 12"/>
    <property type="match status" value="1"/>
</dbReference>
<dbReference type="InterPro" id="IPR001148">
    <property type="entry name" value="CA_dom"/>
</dbReference>
<evidence type="ECO:0000256" key="2">
    <source>
        <dbReference type="ARBA" id="ARBA00004613"/>
    </source>
</evidence>
<keyword evidence="19" id="KW-1185">Reference proteome</keyword>
<evidence type="ECO:0000256" key="4">
    <source>
        <dbReference type="ARBA" id="ARBA00012925"/>
    </source>
</evidence>
<evidence type="ECO:0000259" key="17">
    <source>
        <dbReference type="PROSITE" id="PS51144"/>
    </source>
</evidence>
<keyword evidence="6" id="KW-0964">Secreted</keyword>
<evidence type="ECO:0000313" key="18">
    <source>
        <dbReference type="EMBL" id="KFO27433.1"/>
    </source>
</evidence>
<evidence type="ECO:0000313" key="19">
    <source>
        <dbReference type="Proteomes" id="UP000028990"/>
    </source>
</evidence>
<evidence type="ECO:0000256" key="7">
    <source>
        <dbReference type="ARBA" id="ARBA00022723"/>
    </source>
</evidence>
<dbReference type="STRING" id="885580.ENSFDAP00000008317"/>
<dbReference type="AlphaFoldDB" id="A0A091DAB0"/>
<evidence type="ECO:0000256" key="6">
    <source>
        <dbReference type="ARBA" id="ARBA00022525"/>
    </source>
</evidence>
<dbReference type="PROSITE" id="PS51144">
    <property type="entry name" value="ALPHA_CA_2"/>
    <property type="match status" value="1"/>
</dbReference>
<evidence type="ECO:0000256" key="9">
    <source>
        <dbReference type="ARBA" id="ARBA00023157"/>
    </source>
</evidence>
<dbReference type="eggNOG" id="KOG0382">
    <property type="taxonomic scope" value="Eukaryota"/>
</dbReference>
<feature type="chain" id="PRO_5001871833" description="Carbonic anhydrase 6" evidence="16">
    <location>
        <begin position="22"/>
        <end position="326"/>
    </location>
</feature>
<dbReference type="GO" id="GO:0008270">
    <property type="term" value="F:zinc ion binding"/>
    <property type="evidence" value="ECO:0007669"/>
    <property type="project" value="InterPro"/>
</dbReference>
<dbReference type="InterPro" id="IPR036398">
    <property type="entry name" value="CA_dom_sf"/>
</dbReference>
<name>A0A091DAB0_FUKDA</name>
<feature type="signal peptide" evidence="16">
    <location>
        <begin position="1"/>
        <end position="21"/>
    </location>
</feature>
<dbReference type="EC" id="4.2.1.1" evidence="4"/>
<protein>
    <recommendedName>
        <fullName evidence="5">Carbonic anhydrase 6</fullName>
        <ecNumber evidence="4">4.2.1.1</ecNumber>
    </recommendedName>
    <alternativeName>
        <fullName evidence="13">Carbonate dehydratase VI</fullName>
    </alternativeName>
    <alternativeName>
        <fullName evidence="14">Carbonic anhydrase VI</fullName>
    </alternativeName>
</protein>
<evidence type="ECO:0000256" key="10">
    <source>
        <dbReference type="ARBA" id="ARBA00023180"/>
    </source>
</evidence>
<evidence type="ECO:0000256" key="1">
    <source>
        <dbReference type="ARBA" id="ARBA00001947"/>
    </source>
</evidence>
<dbReference type="Proteomes" id="UP000028990">
    <property type="component" value="Unassembled WGS sequence"/>
</dbReference>
<evidence type="ECO:0000256" key="12">
    <source>
        <dbReference type="ARBA" id="ARBA00025355"/>
    </source>
</evidence>
<keyword evidence="11" id="KW-0456">Lyase</keyword>
<dbReference type="InterPro" id="IPR023561">
    <property type="entry name" value="Carbonic_anhydrase_a-class"/>
</dbReference>
<comment type="subcellular location">
    <subcellularLocation>
        <location evidence="2">Secreted</location>
    </subcellularLocation>
</comment>
<evidence type="ECO:0000256" key="15">
    <source>
        <dbReference type="ARBA" id="ARBA00048348"/>
    </source>
</evidence>
<keyword evidence="9" id="KW-1015">Disulfide bond</keyword>
<keyword evidence="10" id="KW-0325">Glycoprotein</keyword>
<dbReference type="SMART" id="SM01057">
    <property type="entry name" value="Carb_anhydrase"/>
    <property type="match status" value="1"/>
</dbReference>
<dbReference type="GO" id="GO:0004089">
    <property type="term" value="F:carbonate dehydratase activity"/>
    <property type="evidence" value="ECO:0007669"/>
    <property type="project" value="UniProtKB-EC"/>
</dbReference>
<dbReference type="GO" id="GO:0005615">
    <property type="term" value="C:extracellular space"/>
    <property type="evidence" value="ECO:0007669"/>
    <property type="project" value="TreeGrafter"/>
</dbReference>
<dbReference type="Gene3D" id="3.10.200.10">
    <property type="entry name" value="Alpha carbonic anhydrase"/>
    <property type="match status" value="1"/>
</dbReference>
<proteinExistence type="inferred from homology"/>
<evidence type="ECO:0000256" key="14">
    <source>
        <dbReference type="ARBA" id="ARBA00032196"/>
    </source>
</evidence>
<keyword evidence="16" id="KW-0732">Signal</keyword>
<dbReference type="SUPFAM" id="SSF51069">
    <property type="entry name" value="Carbonic anhydrase"/>
    <property type="match status" value="1"/>
</dbReference>
<comment type="function">
    <text evidence="12">Reversible hydration of carbon dioxide. Its role in saliva is unknown.</text>
</comment>
<gene>
    <name evidence="18" type="ORF">H920_11172</name>
</gene>
<keyword evidence="7" id="KW-0479">Metal-binding</keyword>
<evidence type="ECO:0000256" key="8">
    <source>
        <dbReference type="ARBA" id="ARBA00022833"/>
    </source>
</evidence>
<dbReference type="EMBL" id="KN122907">
    <property type="protein sequence ID" value="KFO27433.1"/>
    <property type="molecule type" value="Genomic_DNA"/>
</dbReference>
<sequence>MGTLATLVSLLLLWAQAPCWSHSSEWTYSGGELDEEHWPRGYPECGGNRQSPIDLQRRKVRFNSALRALDLEGYGDDEAGQFPVTNNGHTVQISLPSSMRMTGPDGTVYRAVQMHYHWGGESFEVSGSEHTIDGMRRAMEIHVVHYNAKYESYEVAKDAPGGLAVLAAFVEAENAENTYYSSFISNLASIKHAGQSTVLHGLSVLNMLPQDLFHYYSYEGSLTTPPCTQNVRWFVLADSVKISNVQVWKMENTLLTHQNRTLQNGYRSTQPLHSRVVEANFRYFPSSVILSFIPYVLGSELRSYLHRIENNIQYLVESLEEVKRQV</sequence>
<accession>A0A091DAB0</accession>
<evidence type="ECO:0000256" key="11">
    <source>
        <dbReference type="ARBA" id="ARBA00023239"/>
    </source>
</evidence>
<reference evidence="18 19" key="1">
    <citation type="submission" date="2013-11" db="EMBL/GenBank/DDBJ databases">
        <title>The Damaraland mole rat (Fukomys damarensis) genome and evolution of African mole rats.</title>
        <authorList>
            <person name="Gladyshev V.N."/>
            <person name="Fang X."/>
        </authorList>
    </citation>
    <scope>NUCLEOTIDE SEQUENCE [LARGE SCALE GENOMIC DNA]</scope>
    <source>
        <tissue evidence="18">Liver</tissue>
    </source>
</reference>
<comment type="similarity">
    <text evidence="3">Belongs to the alpha-carbonic anhydrase family.</text>
</comment>